<feature type="active site" description="Proton donor/acceptor" evidence="4">
    <location>
        <position position="438"/>
    </location>
</feature>
<comment type="similarity">
    <text evidence="1">Belongs to the FAD-binding oxidoreductase/transferase type 4 family.</text>
</comment>
<evidence type="ECO:0000313" key="10">
    <source>
        <dbReference type="Proteomes" id="UP000295578"/>
    </source>
</evidence>
<dbReference type="Gene3D" id="3.30.465.10">
    <property type="match status" value="1"/>
</dbReference>
<dbReference type="InterPro" id="IPR016164">
    <property type="entry name" value="FAD-linked_Oxase-like_C"/>
</dbReference>
<evidence type="ECO:0000256" key="4">
    <source>
        <dbReference type="PIRSR" id="PIRSR625650-1"/>
    </source>
</evidence>
<dbReference type="EMBL" id="SMKY01000026">
    <property type="protein sequence ID" value="TDD87012.1"/>
    <property type="molecule type" value="Genomic_DNA"/>
</dbReference>
<evidence type="ECO:0000256" key="1">
    <source>
        <dbReference type="ARBA" id="ARBA00008000"/>
    </source>
</evidence>
<evidence type="ECO:0000256" key="7">
    <source>
        <dbReference type="PIRSR" id="PIRSR625650-4"/>
    </source>
</evidence>
<keyword evidence="2" id="KW-0285">Flavoprotein</keyword>
<evidence type="ECO:0000313" key="9">
    <source>
        <dbReference type="EMBL" id="TDD87012.1"/>
    </source>
</evidence>
<protein>
    <submittedName>
        <fullName evidence="9">FAD-binding oxidoreductase</fullName>
    </submittedName>
</protein>
<feature type="binding site" evidence="5">
    <location>
        <position position="377"/>
    </location>
    <ligand>
        <name>substrate</name>
    </ligand>
</feature>
<dbReference type="InterPro" id="IPR016166">
    <property type="entry name" value="FAD-bd_PCMH"/>
</dbReference>
<organism evidence="9 10">
    <name type="scientific">Actinomadura darangshiensis</name>
    <dbReference type="NCBI Taxonomy" id="705336"/>
    <lineage>
        <taxon>Bacteria</taxon>
        <taxon>Bacillati</taxon>
        <taxon>Actinomycetota</taxon>
        <taxon>Actinomycetes</taxon>
        <taxon>Streptosporangiales</taxon>
        <taxon>Thermomonosporaceae</taxon>
        <taxon>Actinomadura</taxon>
    </lineage>
</organism>
<evidence type="ECO:0000256" key="5">
    <source>
        <dbReference type="PIRSR" id="PIRSR625650-2"/>
    </source>
</evidence>
<dbReference type="Pfam" id="PF01565">
    <property type="entry name" value="FAD_binding_4"/>
    <property type="match status" value="1"/>
</dbReference>
<dbReference type="Pfam" id="PF02913">
    <property type="entry name" value="FAD-oxidase_C"/>
    <property type="match status" value="1"/>
</dbReference>
<reference evidence="9 10" key="1">
    <citation type="submission" date="2019-03" db="EMBL/GenBank/DDBJ databases">
        <title>Draft genome sequences of novel Actinobacteria.</title>
        <authorList>
            <person name="Sahin N."/>
            <person name="Ay H."/>
            <person name="Saygin H."/>
        </authorList>
    </citation>
    <scope>NUCLEOTIDE SEQUENCE [LARGE SCALE GENOMIC DNA]</scope>
    <source>
        <strain evidence="9 10">DSM 45941</strain>
    </source>
</reference>
<evidence type="ECO:0000256" key="3">
    <source>
        <dbReference type="ARBA" id="ARBA00022827"/>
    </source>
</evidence>
<feature type="site" description="Important for enzyme activity" evidence="7">
    <location>
        <position position="305"/>
    </location>
</feature>
<dbReference type="OrthoDB" id="9811557at2"/>
<keyword evidence="3 6" id="KW-0274">FAD</keyword>
<name>A0A4R5BS99_9ACTN</name>
<evidence type="ECO:0000256" key="6">
    <source>
        <dbReference type="PIRSR" id="PIRSR625650-3"/>
    </source>
</evidence>
<dbReference type="SUPFAM" id="SSF55103">
    <property type="entry name" value="FAD-linked oxidases, C-terminal domain"/>
    <property type="match status" value="1"/>
</dbReference>
<sequence>MRSWWGWGDLEDAVAGAERAALIGRVAELLPDAELADHEPPAIGDLNVGSPRIVPPAALAALCSDDVADRVGHARGKAFRDVVRNLLGEVGEVPGLVVRPRSERDVVDVLDWCADARIAVIPYGGGSSVVGGVEPRLDGAHVISLDLGLLAGVVEVDATARAARIQAGIYGPALEDRLRPNGLTLRHFPQSFEFSTLGGWLATRAGGHYATVLTHIDDLVESMRVVTPVGVSESLRLPGSGAGPSPDRMFLGSEGTLGVITEAWMRLQERPRWRAGASVLFDRYDDAVTATRGVAQSGLNPANCRLLDPMEALLNAGTDSPGGVLVLGFESADHPVEAALDRALELCRDYGGRPQPRSARNASDTWRTAFLRMPYQRDALAAHGMIVETFETACTWGAFPALREAVLSTAQGTMRALGTPGVVTCRFTHVYPDGPAPYFGVYAAGRWGSTVAQWDEIKTAVSQVLSDHGATITHHHAVGRDHRPWYDLQRPDPFASALRAVKSTLDPSAILNPGVLLDPSRQSPT</sequence>
<keyword evidence="10" id="KW-1185">Reference proteome</keyword>
<feature type="binding site" evidence="6">
    <location>
        <begin position="254"/>
        <end position="260"/>
    </location>
    <ligand>
        <name>FAD</name>
        <dbReference type="ChEBI" id="CHEBI:57692"/>
    </ligand>
</feature>
<dbReference type="InterPro" id="IPR016169">
    <property type="entry name" value="FAD-bd_PCMH_sub2"/>
</dbReference>
<comment type="caution">
    <text evidence="9">The sequence shown here is derived from an EMBL/GenBank/DDBJ whole genome shotgun (WGS) entry which is preliminary data.</text>
</comment>
<comment type="cofactor">
    <cofactor evidence="6">
        <name>FAD</name>
        <dbReference type="ChEBI" id="CHEBI:57692"/>
    </cofactor>
</comment>
<dbReference type="GO" id="GO:0008610">
    <property type="term" value="P:lipid biosynthetic process"/>
    <property type="evidence" value="ECO:0007669"/>
    <property type="project" value="InterPro"/>
</dbReference>
<dbReference type="PANTHER" id="PTHR46568">
    <property type="entry name" value="ALKYLDIHYDROXYACETONEPHOSPHATE SYNTHASE, PEROXISOMAL"/>
    <property type="match status" value="1"/>
</dbReference>
<dbReference type="RefSeq" id="WP_132195687.1">
    <property type="nucleotide sequence ID" value="NZ_SMKY01000026.1"/>
</dbReference>
<proteinExistence type="inferred from homology"/>
<dbReference type="PANTHER" id="PTHR46568:SF1">
    <property type="entry name" value="ALKYLDIHYDROXYACETONEPHOSPHATE SYNTHASE, PEROXISOMAL"/>
    <property type="match status" value="1"/>
</dbReference>
<accession>A0A4R5BS99</accession>
<feature type="domain" description="FAD-binding PCMH-type" evidence="8">
    <location>
        <begin position="90"/>
        <end position="270"/>
    </location>
</feature>
<dbReference type="PROSITE" id="PS51387">
    <property type="entry name" value="FAD_PCMH"/>
    <property type="match status" value="1"/>
</dbReference>
<dbReference type="Proteomes" id="UP000295578">
    <property type="component" value="Unassembled WGS sequence"/>
</dbReference>
<dbReference type="SUPFAM" id="SSF56176">
    <property type="entry name" value="FAD-binding/transporter-associated domain-like"/>
    <property type="match status" value="1"/>
</dbReference>
<dbReference type="GO" id="GO:0008609">
    <property type="term" value="F:alkylglycerone-phosphate synthase activity"/>
    <property type="evidence" value="ECO:0007669"/>
    <property type="project" value="InterPro"/>
</dbReference>
<evidence type="ECO:0000256" key="2">
    <source>
        <dbReference type="ARBA" id="ARBA00022630"/>
    </source>
</evidence>
<dbReference type="InterPro" id="IPR036318">
    <property type="entry name" value="FAD-bd_PCMH-like_sf"/>
</dbReference>
<dbReference type="AlphaFoldDB" id="A0A4R5BS99"/>
<dbReference type="InterPro" id="IPR004113">
    <property type="entry name" value="FAD-bd_oxidored_4_C"/>
</dbReference>
<gene>
    <name evidence="9" type="ORF">E1293_08675</name>
</gene>
<feature type="binding site" evidence="6">
    <location>
        <begin position="122"/>
        <end position="128"/>
    </location>
    <ligand>
        <name>FAD</name>
        <dbReference type="ChEBI" id="CHEBI:57692"/>
    </ligand>
</feature>
<dbReference type="InterPro" id="IPR025650">
    <property type="entry name" value="Alkyl-DHAP_Synthase"/>
</dbReference>
<dbReference type="InterPro" id="IPR006094">
    <property type="entry name" value="Oxid_FAD_bind_N"/>
</dbReference>
<dbReference type="GO" id="GO:0071949">
    <property type="term" value="F:FAD binding"/>
    <property type="evidence" value="ECO:0007669"/>
    <property type="project" value="InterPro"/>
</dbReference>
<dbReference type="Gene3D" id="3.40.462.40">
    <property type="entry name" value="FAD-linked oxidase, cap domain/gating helix"/>
    <property type="match status" value="1"/>
</dbReference>
<evidence type="ECO:0000259" key="8">
    <source>
        <dbReference type="PROSITE" id="PS51387"/>
    </source>
</evidence>